<feature type="site" description="Crucial to convey clamshell closure to channel opening" evidence="13">
    <location>
        <position position="658"/>
    </location>
</feature>
<keyword evidence="6" id="KW-0406">Ion transport</keyword>
<evidence type="ECO:0000256" key="12">
    <source>
        <dbReference type="PIRSR" id="PIRSR601508-1"/>
    </source>
</evidence>
<feature type="domain" description="Ionotropic glutamate receptor C-terminal" evidence="17">
    <location>
        <begin position="431"/>
        <end position="818"/>
    </location>
</feature>
<gene>
    <name evidence="19" type="ORF">FGIG_04702</name>
</gene>
<keyword evidence="3" id="KW-1003">Cell membrane</keyword>
<feature type="disulfide bond" evidence="14">
    <location>
        <begin position="767"/>
        <end position="823"/>
    </location>
</feature>
<dbReference type="GO" id="GO:0005886">
    <property type="term" value="C:plasma membrane"/>
    <property type="evidence" value="ECO:0007669"/>
    <property type="project" value="UniProtKB-SubCell"/>
</dbReference>
<dbReference type="InterPro" id="IPR019594">
    <property type="entry name" value="Glu/Gly-bd"/>
</dbReference>
<feature type="transmembrane region" description="Helical" evidence="16">
    <location>
        <begin position="837"/>
        <end position="862"/>
    </location>
</feature>
<evidence type="ECO:0000256" key="8">
    <source>
        <dbReference type="ARBA" id="ARBA00023170"/>
    </source>
</evidence>
<dbReference type="SMART" id="SM00079">
    <property type="entry name" value="PBPe"/>
    <property type="match status" value="1"/>
</dbReference>
<organism evidence="19 20">
    <name type="scientific">Fasciola gigantica</name>
    <name type="common">Giant liver fluke</name>
    <dbReference type="NCBI Taxonomy" id="46835"/>
    <lineage>
        <taxon>Eukaryota</taxon>
        <taxon>Metazoa</taxon>
        <taxon>Spiralia</taxon>
        <taxon>Lophotrochozoa</taxon>
        <taxon>Platyhelminthes</taxon>
        <taxon>Trematoda</taxon>
        <taxon>Digenea</taxon>
        <taxon>Plagiorchiida</taxon>
        <taxon>Echinostomata</taxon>
        <taxon>Echinostomatoidea</taxon>
        <taxon>Fasciolidae</taxon>
        <taxon>Fasciola</taxon>
    </lineage>
</organism>
<keyword evidence="2" id="KW-0813">Transport</keyword>
<feature type="domain" description="Ionotropic glutamate receptor L-glutamate and glycine-binding" evidence="18">
    <location>
        <begin position="441"/>
        <end position="497"/>
    </location>
</feature>
<evidence type="ECO:0000259" key="17">
    <source>
        <dbReference type="SMART" id="SM00079"/>
    </source>
</evidence>
<dbReference type="InterPro" id="IPR001508">
    <property type="entry name" value="Iono_Glu_rcpt_met"/>
</dbReference>
<dbReference type="GO" id="GO:0015276">
    <property type="term" value="F:ligand-gated monoatomic ion channel activity"/>
    <property type="evidence" value="ECO:0007669"/>
    <property type="project" value="InterPro"/>
</dbReference>
<evidence type="ECO:0000256" key="4">
    <source>
        <dbReference type="ARBA" id="ARBA00022692"/>
    </source>
</evidence>
<evidence type="ECO:0000256" key="11">
    <source>
        <dbReference type="ARBA" id="ARBA00023303"/>
    </source>
</evidence>
<dbReference type="AlphaFoldDB" id="A0A504YJZ3"/>
<keyword evidence="10" id="KW-1071">Ligand-gated ion channel</keyword>
<evidence type="ECO:0000256" key="13">
    <source>
        <dbReference type="PIRSR" id="PIRSR601508-2"/>
    </source>
</evidence>
<evidence type="ECO:0000256" key="3">
    <source>
        <dbReference type="ARBA" id="ARBA00022475"/>
    </source>
</evidence>
<feature type="binding site" evidence="12">
    <location>
        <position position="506"/>
    </location>
    <ligand>
        <name>L-glutamate</name>
        <dbReference type="ChEBI" id="CHEBI:29985"/>
    </ligand>
</feature>
<dbReference type="FunFam" id="1.10.287.70:FF:000143">
    <property type="entry name" value="Probable glutamate receptor"/>
    <property type="match status" value="1"/>
</dbReference>
<keyword evidence="5 16" id="KW-1133">Transmembrane helix</keyword>
<dbReference type="Gene3D" id="3.40.190.10">
    <property type="entry name" value="Periplasmic binding protein-like II"/>
    <property type="match status" value="3"/>
</dbReference>
<comment type="caution">
    <text evidence="19">The sequence shown here is derived from an EMBL/GenBank/DDBJ whole genome shotgun (WGS) entry which is preliminary data.</text>
</comment>
<keyword evidence="14" id="KW-1015">Disulfide bond</keyword>
<evidence type="ECO:0000256" key="2">
    <source>
        <dbReference type="ARBA" id="ARBA00022448"/>
    </source>
</evidence>
<protein>
    <submittedName>
        <fullName evidence="19">Glutamate receptor 4</fullName>
    </submittedName>
</protein>
<keyword evidence="20" id="KW-1185">Reference proteome</keyword>
<keyword evidence="7 16" id="KW-0472">Membrane</keyword>
<evidence type="ECO:0000256" key="1">
    <source>
        <dbReference type="ARBA" id="ARBA00004651"/>
    </source>
</evidence>
<feature type="compositionally biased region" description="Polar residues" evidence="15">
    <location>
        <begin position="876"/>
        <end position="910"/>
    </location>
</feature>
<evidence type="ECO:0000256" key="5">
    <source>
        <dbReference type="ARBA" id="ARBA00022989"/>
    </source>
</evidence>
<accession>A0A504YJZ3</accession>
<evidence type="ECO:0000256" key="14">
    <source>
        <dbReference type="PIRSR" id="PIRSR601508-3"/>
    </source>
</evidence>
<feature type="transmembrane region" description="Helical" evidence="16">
    <location>
        <begin position="625"/>
        <end position="645"/>
    </location>
</feature>
<dbReference type="OrthoDB" id="5984008at2759"/>
<feature type="binding site" evidence="12">
    <location>
        <position position="755"/>
    </location>
    <ligand>
        <name>L-glutamate</name>
        <dbReference type="ChEBI" id="CHEBI:29985"/>
    </ligand>
</feature>
<dbReference type="Proteomes" id="UP000316759">
    <property type="component" value="Unassembled WGS sequence"/>
</dbReference>
<dbReference type="InterPro" id="IPR015683">
    <property type="entry name" value="Ionotropic_Glu_rcpt"/>
</dbReference>
<evidence type="ECO:0000256" key="6">
    <source>
        <dbReference type="ARBA" id="ARBA00023065"/>
    </source>
</evidence>
<dbReference type="InterPro" id="IPR001320">
    <property type="entry name" value="Iontro_rcpt_C"/>
</dbReference>
<keyword evidence="11" id="KW-0407">Ion channel</keyword>
<feature type="region of interest" description="Disordered" evidence="15">
    <location>
        <begin position="876"/>
        <end position="933"/>
    </location>
</feature>
<evidence type="ECO:0000313" key="19">
    <source>
        <dbReference type="EMBL" id="TPP61604.1"/>
    </source>
</evidence>
<evidence type="ECO:0000256" key="9">
    <source>
        <dbReference type="ARBA" id="ARBA00023180"/>
    </source>
</evidence>
<keyword evidence="4 16" id="KW-0812">Transmembrane</keyword>
<dbReference type="SMART" id="SM00918">
    <property type="entry name" value="Lig_chan-Glu_bd"/>
    <property type="match status" value="1"/>
</dbReference>
<dbReference type="PRINTS" id="PR00177">
    <property type="entry name" value="NMDARECEPTOR"/>
</dbReference>
<name>A0A504YJZ3_FASGI</name>
<dbReference type="EMBL" id="SUNJ01007965">
    <property type="protein sequence ID" value="TPP61604.1"/>
    <property type="molecule type" value="Genomic_DNA"/>
</dbReference>
<feature type="site" description="Interaction with the cone snail toxin Con-ikot-ikot" evidence="13">
    <location>
        <position position="685"/>
    </location>
</feature>
<evidence type="ECO:0000256" key="10">
    <source>
        <dbReference type="ARBA" id="ARBA00023286"/>
    </source>
</evidence>
<feature type="transmembrane region" description="Helical" evidence="16">
    <location>
        <begin position="553"/>
        <end position="572"/>
    </location>
</feature>
<evidence type="ECO:0000256" key="15">
    <source>
        <dbReference type="SAM" id="MobiDB-lite"/>
    </source>
</evidence>
<evidence type="ECO:0000256" key="7">
    <source>
        <dbReference type="ARBA" id="ARBA00023136"/>
    </source>
</evidence>
<sequence length="933" mass="104669">MERTDIRSVVEMAVEEIRTNPPSPVVNTVTLSNYLVVKGDAGAAYQLSETICSEVSEDPDKHPDIIVDLSMFSENQCLFQHTARQIDAGIITAEVRECSTLQVQSNSTDARESGFLTIGLPSVRFPEAASIASLSAIAGRLLTSLCSDTVLFTDELIGPHMVFSDFERLQFVGRYFIQLQESTKPTELIDFMEKIHRVVQSGLWIMKVSGTTMKNILKAMDLHRISPSMLNTSWLIYDESLNPTQCQLLCYTDSGGKTRCGLQKNSKEFLCLKLDLNKADLAALARVKNRVAQTWDDPHLNQLDVTFAYEAIRTAVIAYDEVSRKGDWPPKRTAEPGTTLCQMSTPNLTKETRYYRFADTVRKLPARAGSVGEIIFNGSVINTNARMRLFRCKISGETGTQQCVDVNFTYSYMTNEMNDTSKLPELSNRQVLRVLVIHDPPFVVKTPNGWTGYSVEVFQRIAKDMGLSYTFVEQENEIYGVKLPDGQWNGMIGEIASKHADIGLGPIIQDGERKMAVDFTIPYYDSAGLTMLISENSDQALGPFFFLEVFTTPVWICCIICIVVVSLLVYILDKFSPYSYQNQAVLTDGPSEGTIFTLKESVWYVLGACTQQGESLDPRSMSTRILITGHWIFVVIMISMFSANLSARLTVSGLKEEIKSLEQLAVQTDVRYTVRNNSAEYAFFRKMYEIEESLFRIWRDLSMNMTESTSNYSVWQYPITERYGIIFKRMNEWGFTTSTADSLRRVRSGSVVFMESPLAAYHIASSCDLKQLGERIGSWHYGIALAPKSFLTPHFNTIILHMKSENELEKLEKKWWSTNVTNCPETSSSSGFTIDQVGGMFILLACGFVLGGIILVIELIVFRIVIRRAEKKAQAAVTQETTTIEKPPQSSIPTQLPEGSSGEQHENGVSQERIMPIGHNEMDHIQPGVKAPN</sequence>
<proteinExistence type="predicted"/>
<feature type="binding site" evidence="12">
    <location>
        <position position="513"/>
    </location>
    <ligand>
        <name>L-glutamate</name>
        <dbReference type="ChEBI" id="CHEBI:29985"/>
    </ligand>
</feature>
<comment type="subcellular location">
    <subcellularLocation>
        <location evidence="1">Cell membrane</location>
        <topology evidence="1">Multi-pass membrane protein</topology>
    </subcellularLocation>
</comment>
<dbReference type="Pfam" id="PF10613">
    <property type="entry name" value="Lig_chan-Glu_bd"/>
    <property type="match status" value="1"/>
</dbReference>
<evidence type="ECO:0000259" key="18">
    <source>
        <dbReference type="SMART" id="SM00918"/>
    </source>
</evidence>
<evidence type="ECO:0000256" key="16">
    <source>
        <dbReference type="SAM" id="Phobius"/>
    </source>
</evidence>
<keyword evidence="9" id="KW-0325">Glycoprotein</keyword>
<dbReference type="Gene3D" id="1.10.287.70">
    <property type="match status" value="1"/>
</dbReference>
<dbReference type="GO" id="GO:0038023">
    <property type="term" value="F:signaling receptor activity"/>
    <property type="evidence" value="ECO:0007669"/>
    <property type="project" value="InterPro"/>
</dbReference>
<reference evidence="19 20" key="1">
    <citation type="submission" date="2019-04" db="EMBL/GenBank/DDBJ databases">
        <title>Annotation for the trematode Fasciola gigantica.</title>
        <authorList>
            <person name="Choi Y.-J."/>
        </authorList>
    </citation>
    <scope>NUCLEOTIDE SEQUENCE [LARGE SCALE GENOMIC DNA]</scope>
    <source>
        <strain evidence="19">Uganda_cow_1</strain>
    </source>
</reference>
<dbReference type="PANTHER" id="PTHR18966">
    <property type="entry name" value="IONOTROPIC GLUTAMATE RECEPTOR"/>
    <property type="match status" value="1"/>
</dbReference>
<keyword evidence="8 19" id="KW-0675">Receptor</keyword>
<evidence type="ECO:0000313" key="20">
    <source>
        <dbReference type="Proteomes" id="UP000316759"/>
    </source>
</evidence>
<dbReference type="STRING" id="46835.A0A504YJZ3"/>
<dbReference type="Pfam" id="PF00060">
    <property type="entry name" value="Lig_chan"/>
    <property type="match status" value="1"/>
</dbReference>
<dbReference type="SUPFAM" id="SSF53850">
    <property type="entry name" value="Periplasmic binding protein-like II"/>
    <property type="match status" value="1"/>
</dbReference>